<evidence type="ECO:0000256" key="1">
    <source>
        <dbReference type="SAM" id="SignalP"/>
    </source>
</evidence>
<comment type="caution">
    <text evidence="2">The sequence shown here is derived from an EMBL/GenBank/DDBJ whole genome shotgun (WGS) entry which is preliminary data.</text>
</comment>
<feature type="chain" id="PRO_5046062389" evidence="1">
    <location>
        <begin position="28"/>
        <end position="166"/>
    </location>
</feature>
<protein>
    <submittedName>
        <fullName evidence="2">Uncharacterized protein</fullName>
    </submittedName>
</protein>
<gene>
    <name evidence="2" type="ORF">GCM10023196_101380</name>
</gene>
<dbReference type="Proteomes" id="UP001501442">
    <property type="component" value="Unassembled WGS sequence"/>
</dbReference>
<evidence type="ECO:0000313" key="2">
    <source>
        <dbReference type="EMBL" id="GAA4639504.1"/>
    </source>
</evidence>
<proteinExistence type="predicted"/>
<dbReference type="RefSeq" id="WP_345443001.1">
    <property type="nucleotide sequence ID" value="NZ_BAABHK010000027.1"/>
</dbReference>
<organism evidence="2 3">
    <name type="scientific">Actinoallomurus vinaceus</name>
    <dbReference type="NCBI Taxonomy" id="1080074"/>
    <lineage>
        <taxon>Bacteria</taxon>
        <taxon>Bacillati</taxon>
        <taxon>Actinomycetota</taxon>
        <taxon>Actinomycetes</taxon>
        <taxon>Streptosporangiales</taxon>
        <taxon>Thermomonosporaceae</taxon>
        <taxon>Actinoallomurus</taxon>
    </lineage>
</organism>
<name>A0ABP8UTD6_9ACTN</name>
<sequence>MKLALRALAAGGLATALVGTMSAAADASTTDSTVTITATRAAGPGQRADVITCKITTHNPHYSHHADAKNRSMVNVTADIKCTKKVAGLAIQVVLFKEKARYKTSGVKKAYGKSSVSQNAARRCVKRHHYTGVAAGTVVFPAGYTPPSKNVRDQSKTVYIAACKKK</sequence>
<reference evidence="3" key="1">
    <citation type="journal article" date="2019" name="Int. J. Syst. Evol. Microbiol.">
        <title>The Global Catalogue of Microorganisms (GCM) 10K type strain sequencing project: providing services to taxonomists for standard genome sequencing and annotation.</title>
        <authorList>
            <consortium name="The Broad Institute Genomics Platform"/>
            <consortium name="The Broad Institute Genome Sequencing Center for Infectious Disease"/>
            <person name="Wu L."/>
            <person name="Ma J."/>
        </authorList>
    </citation>
    <scope>NUCLEOTIDE SEQUENCE [LARGE SCALE GENOMIC DNA]</scope>
    <source>
        <strain evidence="3">JCM 17939</strain>
    </source>
</reference>
<keyword evidence="1" id="KW-0732">Signal</keyword>
<feature type="signal peptide" evidence="1">
    <location>
        <begin position="1"/>
        <end position="27"/>
    </location>
</feature>
<accession>A0ABP8UTD6</accession>
<keyword evidence="3" id="KW-1185">Reference proteome</keyword>
<evidence type="ECO:0000313" key="3">
    <source>
        <dbReference type="Proteomes" id="UP001501442"/>
    </source>
</evidence>
<dbReference type="EMBL" id="BAABHK010000027">
    <property type="protein sequence ID" value="GAA4639504.1"/>
    <property type="molecule type" value="Genomic_DNA"/>
</dbReference>